<dbReference type="Ensembl" id="ENSOANT00000059191.1">
    <property type="protein sequence ID" value="ENSOANP00000037658.1"/>
    <property type="gene ID" value="ENSOANG00000045129.1"/>
</dbReference>
<comment type="catalytic activity">
    <reaction evidence="16">
        <text>(3S)-3-hydroxy-3-methylglutaryl-CoA = acetoacetate + acetyl-CoA</text>
        <dbReference type="Rhea" id="RHEA:24404"/>
        <dbReference type="ChEBI" id="CHEBI:13705"/>
        <dbReference type="ChEBI" id="CHEBI:43074"/>
        <dbReference type="ChEBI" id="CHEBI:57288"/>
        <dbReference type="EC" id="4.1.3.4"/>
    </reaction>
</comment>
<dbReference type="GO" id="GO:0005739">
    <property type="term" value="C:mitochondrion"/>
    <property type="evidence" value="ECO:0000318"/>
    <property type="project" value="GO_Central"/>
</dbReference>
<dbReference type="Bgee" id="ENSOANG00000045129">
    <property type="expression patterns" value="Expressed in liver and 7 other cell types or tissues"/>
</dbReference>
<dbReference type="FunCoup" id="A0A6I8N9Z4">
    <property type="interactions" value="1190"/>
</dbReference>
<dbReference type="GO" id="GO:0006552">
    <property type="term" value="P:L-leucine catabolic process"/>
    <property type="evidence" value="ECO:0000318"/>
    <property type="project" value="GO_Central"/>
</dbReference>
<dbReference type="Gene3D" id="3.20.20.70">
    <property type="entry name" value="Aldolase class I"/>
    <property type="match status" value="1"/>
</dbReference>
<dbReference type="CDD" id="cd07938">
    <property type="entry name" value="DRE_TIM_HMGL"/>
    <property type="match status" value="1"/>
</dbReference>
<comment type="similarity">
    <text evidence="4">Belongs to the HMG-CoA lyase family.</text>
</comment>
<reference evidence="19" key="1">
    <citation type="submission" date="2025-08" db="UniProtKB">
        <authorList>
            <consortium name="Ensembl"/>
        </authorList>
    </citation>
    <scope>IDENTIFICATION</scope>
    <source>
        <strain evidence="19">Glennie</strain>
    </source>
</reference>
<evidence type="ECO:0000256" key="11">
    <source>
        <dbReference type="ARBA" id="ARBA00023128"/>
    </source>
</evidence>
<evidence type="ECO:0000256" key="14">
    <source>
        <dbReference type="ARBA" id="ARBA00023239"/>
    </source>
</evidence>
<keyword evidence="8" id="KW-0479">Metal-binding</keyword>
<comment type="subunit">
    <text evidence="5">Homodimer; disulfide-linked. Can also form homotetramers.</text>
</comment>
<dbReference type="InterPro" id="IPR013785">
    <property type="entry name" value="Aldolase_TIM"/>
</dbReference>
<dbReference type="GO" id="GO:0032991">
    <property type="term" value="C:protein-containing complex"/>
    <property type="evidence" value="ECO:0007669"/>
    <property type="project" value="Ensembl"/>
</dbReference>
<evidence type="ECO:0000256" key="17">
    <source>
        <dbReference type="ARBA" id="ARBA00049960"/>
    </source>
</evidence>
<dbReference type="GO" id="GO:0004419">
    <property type="term" value="F:hydroxymethylglutaryl-CoA lyase activity"/>
    <property type="evidence" value="ECO:0000318"/>
    <property type="project" value="GO_Central"/>
</dbReference>
<dbReference type="PANTHER" id="PTHR42738">
    <property type="entry name" value="HYDROXYMETHYLGLUTARYL-COA LYASE"/>
    <property type="match status" value="1"/>
</dbReference>
<dbReference type="CTD" id="3155"/>
<dbReference type="OMA" id="FQMRNTH"/>
<accession>A0A6I8N9Z4</accession>
<comment type="function">
    <text evidence="17">Mitochondrial 3-hydroxy-3-methylglutaryl-CoA lyase that catalyzes a cation-dependent cleavage of (S)-3-hydroxy-3-methylglutaryl-CoA into acetyl-CoA and acetoacetate, a key step in ketogenesis. Terminal step in leucine catabolism. Ketone bodies (beta-hydroxybutyrate, acetoacetate and acetone) are essential as an alternative source of energy to glucose, as lipid precursors and as regulators of metabolism.</text>
</comment>
<evidence type="ECO:0000256" key="16">
    <source>
        <dbReference type="ARBA" id="ARBA00049877"/>
    </source>
</evidence>
<keyword evidence="20" id="KW-1185">Reference proteome</keyword>
<name>A0A6I8N9Z4_ORNAN</name>
<evidence type="ECO:0000256" key="5">
    <source>
        <dbReference type="ARBA" id="ARBA00011413"/>
    </source>
</evidence>
<dbReference type="GO" id="GO:0005198">
    <property type="term" value="F:structural molecule activity"/>
    <property type="evidence" value="ECO:0007669"/>
    <property type="project" value="Ensembl"/>
</dbReference>
<comment type="pathway">
    <text evidence="3">Metabolic intermediate metabolism; (S)-3-hydroxy-3-methylglutaryl-CoA degradation; acetoacetate from (S)-3-hydroxy-3-methylglutaryl-CoA: step 1/1.</text>
</comment>
<reference evidence="19" key="2">
    <citation type="submission" date="2025-09" db="UniProtKB">
        <authorList>
            <consortium name="Ensembl"/>
        </authorList>
    </citation>
    <scope>IDENTIFICATION</scope>
    <source>
        <strain evidence="19">Glennie</strain>
    </source>
</reference>
<dbReference type="Proteomes" id="UP000002279">
    <property type="component" value="Unplaced"/>
</dbReference>
<dbReference type="GO" id="GO:0046951">
    <property type="term" value="P:ketone body biosynthetic process"/>
    <property type="evidence" value="ECO:0000318"/>
    <property type="project" value="GO_Central"/>
</dbReference>
<evidence type="ECO:0000256" key="2">
    <source>
        <dbReference type="ARBA" id="ARBA00004305"/>
    </source>
</evidence>
<protein>
    <recommendedName>
        <fullName evidence="7">Hydroxymethylglutaryl-CoA lyase, mitochondrial</fullName>
        <ecNumber evidence="6">4.1.3.4</ecNumber>
    </recommendedName>
    <alternativeName>
        <fullName evidence="15">3-hydroxy-3-methylglutarate-CoA lyase</fullName>
    </alternativeName>
</protein>
<evidence type="ECO:0000256" key="7">
    <source>
        <dbReference type="ARBA" id="ARBA00014045"/>
    </source>
</evidence>
<dbReference type="GO" id="GO:0030145">
    <property type="term" value="F:manganese ion binding"/>
    <property type="evidence" value="ECO:0007669"/>
    <property type="project" value="Ensembl"/>
</dbReference>
<dbReference type="InParanoid" id="A0A6I8N9Z4"/>
<evidence type="ECO:0000313" key="19">
    <source>
        <dbReference type="Ensembl" id="ENSOANP00000037658.1"/>
    </source>
</evidence>
<dbReference type="GeneTree" id="ENSGT00940000158484"/>
<dbReference type="GO" id="GO:0005777">
    <property type="term" value="C:peroxisome"/>
    <property type="evidence" value="ECO:0007669"/>
    <property type="project" value="UniProtKB-SubCell"/>
</dbReference>
<evidence type="ECO:0000256" key="15">
    <source>
        <dbReference type="ARBA" id="ARBA00030891"/>
    </source>
</evidence>
<evidence type="ECO:0000256" key="8">
    <source>
        <dbReference type="ARBA" id="ARBA00022723"/>
    </source>
</evidence>
<dbReference type="PROSITE" id="PS01062">
    <property type="entry name" value="HMG_COA_LYASE"/>
    <property type="match status" value="1"/>
</dbReference>
<gene>
    <name evidence="19" type="primary">HMGCL</name>
</gene>
<evidence type="ECO:0000313" key="20">
    <source>
        <dbReference type="Proteomes" id="UP000002279"/>
    </source>
</evidence>
<keyword evidence="10" id="KW-0443">Lipid metabolism</keyword>
<dbReference type="GO" id="GO:0000287">
    <property type="term" value="F:magnesium ion binding"/>
    <property type="evidence" value="ECO:0007669"/>
    <property type="project" value="Ensembl"/>
</dbReference>
<comment type="subcellular location">
    <subcellularLocation>
        <location evidence="2">Mitochondrion matrix</location>
    </subcellularLocation>
    <subcellularLocation>
        <location evidence="1">Peroxisome</location>
    </subcellularLocation>
</comment>
<feature type="domain" description="Pyruvate carboxyltransferase" evidence="18">
    <location>
        <begin position="40"/>
        <end position="307"/>
    </location>
</feature>
<dbReference type="AlphaFoldDB" id="A0A6I8N9Z4"/>
<dbReference type="NCBIfam" id="NF004283">
    <property type="entry name" value="PRK05692.1"/>
    <property type="match status" value="1"/>
</dbReference>
<evidence type="ECO:0000256" key="1">
    <source>
        <dbReference type="ARBA" id="ARBA00004275"/>
    </source>
</evidence>
<dbReference type="Pfam" id="PF00682">
    <property type="entry name" value="HMGL-like"/>
    <property type="match status" value="1"/>
</dbReference>
<evidence type="ECO:0000259" key="18">
    <source>
        <dbReference type="PROSITE" id="PS50991"/>
    </source>
</evidence>
<evidence type="ECO:0000256" key="13">
    <source>
        <dbReference type="ARBA" id="ARBA00023157"/>
    </source>
</evidence>
<dbReference type="GO" id="GO:0007005">
    <property type="term" value="P:mitochondrion organization"/>
    <property type="evidence" value="ECO:0007669"/>
    <property type="project" value="Ensembl"/>
</dbReference>
<proteinExistence type="inferred from homology"/>
<dbReference type="RefSeq" id="XP_028936615.1">
    <property type="nucleotide sequence ID" value="XM_029080782.1"/>
</dbReference>
<dbReference type="SUPFAM" id="SSF51569">
    <property type="entry name" value="Aldolase"/>
    <property type="match status" value="1"/>
</dbReference>
<keyword evidence="12" id="KW-0576">Peroxisome</keyword>
<dbReference type="InterPro" id="IPR000138">
    <property type="entry name" value="HMG_CoA_lyase_AS"/>
</dbReference>
<evidence type="ECO:0000256" key="6">
    <source>
        <dbReference type="ARBA" id="ARBA00012910"/>
    </source>
</evidence>
<dbReference type="InterPro" id="IPR000891">
    <property type="entry name" value="PYR_CT"/>
</dbReference>
<evidence type="ECO:0000256" key="9">
    <source>
        <dbReference type="ARBA" id="ARBA00022990"/>
    </source>
</evidence>
<keyword evidence="14" id="KW-0456">Lyase</keyword>
<dbReference type="FunFam" id="3.20.20.70:FF:000038">
    <property type="entry name" value="Hydroxymethylglutaryl-CoA lyase, mitochondrial"/>
    <property type="match status" value="1"/>
</dbReference>
<evidence type="ECO:0000256" key="3">
    <source>
        <dbReference type="ARBA" id="ARBA00005143"/>
    </source>
</evidence>
<dbReference type="GO" id="GO:0005759">
    <property type="term" value="C:mitochondrial matrix"/>
    <property type="evidence" value="ECO:0007669"/>
    <property type="project" value="UniProtKB-SubCell"/>
</dbReference>
<dbReference type="GeneID" id="100089310"/>
<sequence>MSGKEGKMAPGRAALRLTGVSPASFRALSSAVAGGFPKQVKVVEVGPRDGLQNEKGVVPTPVKIQLIDMLSDAGLPVIEATSFVSPKWVPQMADHVQVLQGIRRSPGVTYPVLTPNLKGFEAALAAGAGEVSIFGAASEPFSKKNINCSIDESLQRFGEVLTAAKGAGVPVRGYVSCVLGCPYQGKVAPAKVAEVSKKMYSMGCYEISLGDTIGVGTPGGMKDMLSAVLGEVPVEALAVHCHDTYGQALANVLMALQMGVRVVDSSVAGLGGCPYAQGASGNVATEDLVYMLHGLGVHTGVNLQKLMEAGAFICQALNRRTNSKVAQASCRL</sequence>
<organism evidence="19 20">
    <name type="scientific">Ornithorhynchus anatinus</name>
    <name type="common">Duckbill platypus</name>
    <dbReference type="NCBI Taxonomy" id="9258"/>
    <lineage>
        <taxon>Eukaryota</taxon>
        <taxon>Metazoa</taxon>
        <taxon>Chordata</taxon>
        <taxon>Craniata</taxon>
        <taxon>Vertebrata</taxon>
        <taxon>Euteleostomi</taxon>
        <taxon>Mammalia</taxon>
        <taxon>Monotremata</taxon>
        <taxon>Ornithorhynchidae</taxon>
        <taxon>Ornithorhynchus</taxon>
    </lineage>
</organism>
<dbReference type="PANTHER" id="PTHR42738:SF1">
    <property type="entry name" value="HYDROXYMETHYLGLUTARYL-COA LYASE, MITOCHONDRIAL"/>
    <property type="match status" value="1"/>
</dbReference>
<evidence type="ECO:0000256" key="10">
    <source>
        <dbReference type="ARBA" id="ARBA00023098"/>
    </source>
</evidence>
<dbReference type="UniPathway" id="UPA00896">
    <property type="reaction ID" value="UER00863"/>
</dbReference>
<keyword evidence="9" id="KW-0007">Acetylation</keyword>
<evidence type="ECO:0000256" key="12">
    <source>
        <dbReference type="ARBA" id="ARBA00023140"/>
    </source>
</evidence>
<keyword evidence="11" id="KW-0496">Mitochondrion</keyword>
<dbReference type="EC" id="4.1.3.4" evidence="6"/>
<keyword evidence="13" id="KW-1015">Disulfide bond</keyword>
<evidence type="ECO:0000256" key="4">
    <source>
        <dbReference type="ARBA" id="ARBA00009405"/>
    </source>
</evidence>
<dbReference type="InterPro" id="IPR043594">
    <property type="entry name" value="HMGL"/>
</dbReference>
<dbReference type="PROSITE" id="PS50991">
    <property type="entry name" value="PYR_CT"/>
    <property type="match status" value="1"/>
</dbReference>